<name>A0A4V1M6P1_9BACT</name>
<dbReference type="GO" id="GO:0004222">
    <property type="term" value="F:metalloendopeptidase activity"/>
    <property type="evidence" value="ECO:0007669"/>
    <property type="project" value="InterPro"/>
</dbReference>
<comment type="cofactor">
    <cofactor evidence="6">
        <name>Zn(2+)</name>
        <dbReference type="ChEBI" id="CHEBI:29105"/>
    </cofactor>
    <text evidence="6">Binds 1 zinc ion per subunit.</text>
</comment>
<dbReference type="OrthoDB" id="9810445at2"/>
<dbReference type="PANTHER" id="PTHR22726">
    <property type="entry name" value="METALLOENDOPEPTIDASE OMA1"/>
    <property type="match status" value="1"/>
</dbReference>
<dbReference type="Proteomes" id="UP000290218">
    <property type="component" value="Unassembled WGS sequence"/>
</dbReference>
<comment type="caution">
    <text evidence="8">The sequence shown here is derived from an EMBL/GenBank/DDBJ whole genome shotgun (WGS) entry which is preliminary data.</text>
</comment>
<organism evidence="8 9">
    <name type="scientific">Oleiharenicola lentus</name>
    <dbReference type="NCBI Taxonomy" id="2508720"/>
    <lineage>
        <taxon>Bacteria</taxon>
        <taxon>Pseudomonadati</taxon>
        <taxon>Verrucomicrobiota</taxon>
        <taxon>Opitutia</taxon>
        <taxon>Opitutales</taxon>
        <taxon>Opitutaceae</taxon>
        <taxon>Oleiharenicola</taxon>
    </lineage>
</organism>
<evidence type="ECO:0000256" key="2">
    <source>
        <dbReference type="ARBA" id="ARBA00022723"/>
    </source>
</evidence>
<dbReference type="InterPro" id="IPR051156">
    <property type="entry name" value="Mito/Outer_Membr_Metalloprot"/>
</dbReference>
<dbReference type="CDD" id="cd07331">
    <property type="entry name" value="M48C_Oma1_like"/>
    <property type="match status" value="1"/>
</dbReference>
<evidence type="ECO:0000259" key="7">
    <source>
        <dbReference type="Pfam" id="PF01435"/>
    </source>
</evidence>
<dbReference type="PANTHER" id="PTHR22726:SF24">
    <property type="entry name" value="M48 FAMILY METALLOPEPTIDASE"/>
    <property type="match status" value="1"/>
</dbReference>
<evidence type="ECO:0000256" key="6">
    <source>
        <dbReference type="RuleBase" id="RU003983"/>
    </source>
</evidence>
<accession>A0A4V1M6P1</accession>
<evidence type="ECO:0000256" key="5">
    <source>
        <dbReference type="ARBA" id="ARBA00023049"/>
    </source>
</evidence>
<dbReference type="RefSeq" id="WP_129047444.1">
    <property type="nucleotide sequence ID" value="NZ_SDHX01000001.1"/>
</dbReference>
<keyword evidence="2" id="KW-0479">Metal-binding</keyword>
<keyword evidence="1 6" id="KW-0645">Protease</keyword>
<evidence type="ECO:0000256" key="1">
    <source>
        <dbReference type="ARBA" id="ARBA00022670"/>
    </source>
</evidence>
<dbReference type="InterPro" id="IPR001915">
    <property type="entry name" value="Peptidase_M48"/>
</dbReference>
<dbReference type="GO" id="GO:0046872">
    <property type="term" value="F:metal ion binding"/>
    <property type="evidence" value="ECO:0007669"/>
    <property type="project" value="UniProtKB-KW"/>
</dbReference>
<dbReference type="AlphaFoldDB" id="A0A4V1M6P1"/>
<protein>
    <submittedName>
        <fullName evidence="8">M48 family peptidase</fullName>
    </submittedName>
</protein>
<keyword evidence="9" id="KW-1185">Reference proteome</keyword>
<dbReference type="Pfam" id="PF01435">
    <property type="entry name" value="Peptidase_M48"/>
    <property type="match status" value="1"/>
</dbReference>
<proteinExistence type="inferred from homology"/>
<evidence type="ECO:0000313" key="9">
    <source>
        <dbReference type="Proteomes" id="UP000290218"/>
    </source>
</evidence>
<dbReference type="GO" id="GO:0016020">
    <property type="term" value="C:membrane"/>
    <property type="evidence" value="ECO:0007669"/>
    <property type="project" value="TreeGrafter"/>
</dbReference>
<reference evidence="8 9" key="1">
    <citation type="submission" date="2019-01" db="EMBL/GenBank/DDBJ databases">
        <title>Lacunisphaera sp. strain TWA-58.</title>
        <authorList>
            <person name="Chen W.-M."/>
        </authorList>
    </citation>
    <scope>NUCLEOTIDE SEQUENCE [LARGE SCALE GENOMIC DNA]</scope>
    <source>
        <strain evidence="8 9">TWA-58</strain>
    </source>
</reference>
<keyword evidence="5 6" id="KW-0482">Metalloprotease</keyword>
<keyword evidence="3 6" id="KW-0378">Hydrolase</keyword>
<evidence type="ECO:0000313" key="8">
    <source>
        <dbReference type="EMBL" id="RXK56079.1"/>
    </source>
</evidence>
<comment type="similarity">
    <text evidence="6">Belongs to the peptidase M48 family.</text>
</comment>
<dbReference type="PROSITE" id="PS51257">
    <property type="entry name" value="PROKAR_LIPOPROTEIN"/>
    <property type="match status" value="1"/>
</dbReference>
<gene>
    <name evidence="8" type="ORF">ESB00_09440</name>
</gene>
<dbReference type="GO" id="GO:0051603">
    <property type="term" value="P:proteolysis involved in protein catabolic process"/>
    <property type="evidence" value="ECO:0007669"/>
    <property type="project" value="TreeGrafter"/>
</dbReference>
<sequence>MKTIFLWVPVAALLVLAGCYTVPETGRRSMIIIPPNEELQMGAAAFTEMKTKEKLSTDIEANARVSRIGKRIADAVGDALPGAKWEFVVFDEPKTINAFALPGGKVGVYTGLINLASSDDEIAIVMGHEIAHVTARHGAERMSQGLVAGLIGAGVEVATEDKKHRDLIRVAYGLGAAGATLAFSRGNESEADFIGLRYAARAGYNPMAAVTFWRKMAAQKDGPQPPKWISTHPPHAERIADLQKWMPEVLPLYEKAKERY</sequence>
<feature type="domain" description="Peptidase M48" evidence="7">
    <location>
        <begin position="62"/>
        <end position="245"/>
    </location>
</feature>
<dbReference type="EMBL" id="SDHX01000001">
    <property type="protein sequence ID" value="RXK56079.1"/>
    <property type="molecule type" value="Genomic_DNA"/>
</dbReference>
<dbReference type="Gene3D" id="3.30.2010.10">
    <property type="entry name" value="Metalloproteases ('zincins'), catalytic domain"/>
    <property type="match status" value="1"/>
</dbReference>
<evidence type="ECO:0000256" key="3">
    <source>
        <dbReference type="ARBA" id="ARBA00022801"/>
    </source>
</evidence>
<evidence type="ECO:0000256" key="4">
    <source>
        <dbReference type="ARBA" id="ARBA00022833"/>
    </source>
</evidence>
<keyword evidence="4 6" id="KW-0862">Zinc</keyword>